<evidence type="ECO:0000259" key="1">
    <source>
        <dbReference type="Pfam" id="PF01965"/>
    </source>
</evidence>
<dbReference type="Pfam" id="PF01965">
    <property type="entry name" value="DJ-1_PfpI"/>
    <property type="match status" value="1"/>
</dbReference>
<dbReference type="AlphaFoldDB" id="A0AAJ0GH42"/>
<dbReference type="PANTHER" id="PTHR43130:SF15">
    <property type="entry name" value="THIJ_PFPI FAMILY PROTEIN (AFU_ORTHOLOGUE AFUA_5G14240)"/>
    <property type="match status" value="1"/>
</dbReference>
<proteinExistence type="predicted"/>
<organism evidence="2 3">
    <name type="scientific">Extremus antarcticus</name>
    <dbReference type="NCBI Taxonomy" id="702011"/>
    <lineage>
        <taxon>Eukaryota</taxon>
        <taxon>Fungi</taxon>
        <taxon>Dikarya</taxon>
        <taxon>Ascomycota</taxon>
        <taxon>Pezizomycotina</taxon>
        <taxon>Dothideomycetes</taxon>
        <taxon>Dothideomycetidae</taxon>
        <taxon>Mycosphaerellales</taxon>
        <taxon>Extremaceae</taxon>
        <taxon>Extremus</taxon>
    </lineage>
</organism>
<gene>
    <name evidence="2" type="ORF">LTR09_001641</name>
</gene>
<dbReference type="CDD" id="cd03139">
    <property type="entry name" value="GATase1_PfpI_2"/>
    <property type="match status" value="1"/>
</dbReference>
<keyword evidence="3" id="KW-1185">Reference proteome</keyword>
<name>A0AAJ0GH42_9PEZI</name>
<dbReference type="Proteomes" id="UP001271007">
    <property type="component" value="Unassembled WGS sequence"/>
</dbReference>
<dbReference type="InterPro" id="IPR052158">
    <property type="entry name" value="INH-QAR"/>
</dbReference>
<dbReference type="PANTHER" id="PTHR43130">
    <property type="entry name" value="ARAC-FAMILY TRANSCRIPTIONAL REGULATOR"/>
    <property type="match status" value="1"/>
</dbReference>
<sequence length="232" mass="25295">MADKQDDKDVPQSYGLLLFPQFEVLDAAGPIEVLNVLSNYFVDSKINLSVITPNKDLVSPGVGQNFLGNQLYKPTHSLDDAPPLDVLIIPGGRGTTGTNEELRHLLDFIRDRFNGASGHAPLKYVFSICTGSDLLARAGVLDDRRATTNKRAWTRVTPDGPKTHWVANARWVESGRVWTTSGVTAGIDGMAALVGKIYGEEVAQKHVRVTDPSNDPFAEQNGCKDVLPLRNT</sequence>
<dbReference type="InterPro" id="IPR029062">
    <property type="entry name" value="Class_I_gatase-like"/>
</dbReference>
<dbReference type="EMBL" id="JAWDJX010000003">
    <property type="protein sequence ID" value="KAK3057457.1"/>
    <property type="molecule type" value="Genomic_DNA"/>
</dbReference>
<evidence type="ECO:0000313" key="2">
    <source>
        <dbReference type="EMBL" id="KAK3057457.1"/>
    </source>
</evidence>
<dbReference type="SUPFAM" id="SSF52317">
    <property type="entry name" value="Class I glutamine amidotransferase-like"/>
    <property type="match status" value="1"/>
</dbReference>
<feature type="domain" description="DJ-1/PfpI" evidence="1">
    <location>
        <begin position="16"/>
        <end position="193"/>
    </location>
</feature>
<evidence type="ECO:0000313" key="3">
    <source>
        <dbReference type="Proteomes" id="UP001271007"/>
    </source>
</evidence>
<dbReference type="Gene3D" id="3.40.50.880">
    <property type="match status" value="1"/>
</dbReference>
<reference evidence="2" key="1">
    <citation type="submission" date="2023-04" db="EMBL/GenBank/DDBJ databases">
        <title>Black Yeasts Isolated from many extreme environments.</title>
        <authorList>
            <person name="Coleine C."/>
            <person name="Stajich J.E."/>
            <person name="Selbmann L."/>
        </authorList>
    </citation>
    <scope>NUCLEOTIDE SEQUENCE</scope>
    <source>
        <strain evidence="2">CCFEE 5312</strain>
    </source>
</reference>
<dbReference type="InterPro" id="IPR002818">
    <property type="entry name" value="DJ-1/PfpI"/>
</dbReference>
<accession>A0AAJ0GH42</accession>
<comment type="caution">
    <text evidence="2">The sequence shown here is derived from an EMBL/GenBank/DDBJ whole genome shotgun (WGS) entry which is preliminary data.</text>
</comment>
<protein>
    <recommendedName>
        <fullName evidence="1">DJ-1/PfpI domain-containing protein</fullName>
    </recommendedName>
</protein>